<keyword evidence="1" id="KW-1133">Transmembrane helix</keyword>
<dbReference type="Pfam" id="PF12725">
    <property type="entry name" value="DUF3810"/>
    <property type="match status" value="1"/>
</dbReference>
<dbReference type="HOGENOM" id="CLU_052630_0_0_10"/>
<dbReference type="AlphaFoldDB" id="D5BLQ0"/>
<protein>
    <submittedName>
        <fullName evidence="2">Amino acid permease</fullName>
    </submittedName>
</protein>
<keyword evidence="1" id="KW-0812">Transmembrane</keyword>
<keyword evidence="3" id="KW-1185">Reference proteome</keyword>
<feature type="transmembrane region" description="Helical" evidence="1">
    <location>
        <begin position="104"/>
        <end position="124"/>
    </location>
</feature>
<dbReference type="EMBL" id="CP001650">
    <property type="protein sequence ID" value="ADF52016.1"/>
    <property type="molecule type" value="Genomic_DNA"/>
</dbReference>
<keyword evidence="1" id="KW-0472">Membrane</keyword>
<accession>D5BLQ0</accession>
<dbReference type="eggNOG" id="ENOG502Z7T3">
    <property type="taxonomic scope" value="Bacteria"/>
</dbReference>
<feature type="transmembrane region" description="Helical" evidence="1">
    <location>
        <begin position="58"/>
        <end position="83"/>
    </location>
</feature>
<evidence type="ECO:0000313" key="2">
    <source>
        <dbReference type="EMBL" id="ADF52016.1"/>
    </source>
</evidence>
<reference evidence="2 3" key="1">
    <citation type="journal article" date="2010" name="BMC Genomics">
        <title>The complete genome of Zunongwangia profunda SM-A87 reveals its adaptation to the deep-sea environment and ecological role in sedimentary organic nitrogen degradation.</title>
        <authorList>
            <person name="Qin Q.L."/>
            <person name="Zhang X.Y."/>
            <person name="Wang X.M."/>
            <person name="Liu G.M."/>
            <person name="Chen X.L."/>
            <person name="Xie B.B."/>
            <person name="Dang H.Y."/>
            <person name="Zhou B.C."/>
            <person name="Yu J."/>
            <person name="Zhang Y.Z."/>
        </authorList>
    </citation>
    <scope>NUCLEOTIDE SEQUENCE [LARGE SCALE GENOMIC DNA]</scope>
    <source>
        <strain evidence="3">DSM 18752 / CCTCC AB 206139 / SM-A87</strain>
    </source>
</reference>
<name>D5BLQ0_ZUNPS</name>
<dbReference type="InterPro" id="IPR024294">
    <property type="entry name" value="DUF3810"/>
</dbReference>
<sequence>MLYSPVKNPIFEIVKNKSQIILAILLPIQIVLIKLLAGNEWLIESWYSRGIYPYISRIMRWSLGILPFSFGDLLYTILTVFILRWLAKRIKTRLKKPKEWMLEILATLSIVYFCFHFFWGFNYYRFPLHQSLDIDNEYSKEELVLLTEKLIEKSNKIHLEIVQNDTVKVDIPYSKEEIFDITVQGYDHIKKDFPELTYEGRSLKRSLFSWPLTYMGFNGYLNPFTAEAQVNTTILPFKIPTTASHEIGHQLGFAKENEANFIACLVTINHPDPFFRYCGFTFALRYCLAELFRRDQEVGEALMKKLHPGILKNYQEVEDFWLQHQNPLEPLFQAFYNRFLIVNNQQDGLRSYSYVVALLVNYYKNTENAF</sequence>
<evidence type="ECO:0000313" key="3">
    <source>
        <dbReference type="Proteomes" id="UP000001654"/>
    </source>
</evidence>
<dbReference type="STRING" id="655815.ZPR_1682"/>
<dbReference type="KEGG" id="zpr:ZPR_1682"/>
<gene>
    <name evidence="2" type="ordered locus">ZPR_1682</name>
</gene>
<dbReference type="Proteomes" id="UP000001654">
    <property type="component" value="Chromosome"/>
</dbReference>
<evidence type="ECO:0000256" key="1">
    <source>
        <dbReference type="SAM" id="Phobius"/>
    </source>
</evidence>
<proteinExistence type="predicted"/>
<feature type="transmembrane region" description="Helical" evidence="1">
    <location>
        <begin position="20"/>
        <end position="38"/>
    </location>
</feature>
<organism evidence="2 3">
    <name type="scientific">Zunongwangia profunda (strain DSM 18752 / CCTCC AB 206139 / SM-A87)</name>
    <name type="common">Wangia profunda</name>
    <dbReference type="NCBI Taxonomy" id="655815"/>
    <lineage>
        <taxon>Bacteria</taxon>
        <taxon>Pseudomonadati</taxon>
        <taxon>Bacteroidota</taxon>
        <taxon>Flavobacteriia</taxon>
        <taxon>Flavobacteriales</taxon>
        <taxon>Flavobacteriaceae</taxon>
        <taxon>Zunongwangia</taxon>
    </lineage>
</organism>